<accession>A0AAT9J963</accession>
<proteinExistence type="predicted"/>
<reference evidence="1" key="2">
    <citation type="submission" date="2024-03" db="EMBL/GenBank/DDBJ databases">
        <authorList>
            <person name="Ni Y."/>
            <person name="Xu T."/>
            <person name="Yan S."/>
            <person name="Chen L."/>
            <person name="Wang Y."/>
        </authorList>
    </citation>
    <scope>NUCLEOTIDE SEQUENCE</scope>
    <source>
        <strain evidence="1">NMJ1</strain>
    </source>
</reference>
<evidence type="ECO:0000313" key="1">
    <source>
        <dbReference type="EMBL" id="DBA51829.1"/>
    </source>
</evidence>
<dbReference type="EMBL" id="BK067785">
    <property type="protein sequence ID" value="DBA51829.1"/>
    <property type="molecule type" value="Genomic_DNA"/>
</dbReference>
<organism evidence="1">
    <name type="scientific">Nitrosopumilaceae spindle-shaped virus</name>
    <dbReference type="NCBI Taxonomy" id="3065433"/>
    <lineage>
        <taxon>Viruses</taxon>
    </lineage>
</organism>
<reference evidence="1" key="1">
    <citation type="journal article" date="2024" name="Environ. Microbiol. Rep.">
        <title>Hiding in plain sight: The discovery of complete genomes of 11 hypothetical spindle-shaped viruses that putatively infect mesophilic ammonia-oxidizing archaea.</title>
        <authorList>
            <person name="Ni Y."/>
            <person name="Xu T."/>
            <person name="Yan S."/>
            <person name="Chen L."/>
            <person name="Wang Y."/>
        </authorList>
    </citation>
    <scope>NUCLEOTIDE SEQUENCE</scope>
    <source>
        <strain evidence="1">NMJ1</strain>
    </source>
</reference>
<sequence length="53" mass="6033">MRCKTCKKVVKAGTANKKHCWISNQRCGECHYIGGSKFIHKRGWAKVISQKVV</sequence>
<protein>
    <submittedName>
        <fullName evidence="1">ORF26</fullName>
    </submittedName>
</protein>
<name>A0AAT9J963_9VIRU</name>